<organism evidence="15 16">
    <name type="scientific">Coptotermes formosanus</name>
    <name type="common">Formosan subterranean termite</name>
    <dbReference type="NCBI Taxonomy" id="36987"/>
    <lineage>
        <taxon>Eukaryota</taxon>
        <taxon>Metazoa</taxon>
        <taxon>Ecdysozoa</taxon>
        <taxon>Arthropoda</taxon>
        <taxon>Hexapoda</taxon>
        <taxon>Insecta</taxon>
        <taxon>Pterygota</taxon>
        <taxon>Neoptera</taxon>
        <taxon>Polyneoptera</taxon>
        <taxon>Dictyoptera</taxon>
        <taxon>Blattodea</taxon>
        <taxon>Blattoidea</taxon>
        <taxon>Termitoidae</taxon>
        <taxon>Rhinotermitidae</taxon>
        <taxon>Coptotermes</taxon>
    </lineage>
</organism>
<feature type="region of interest" description="Disordered" evidence="12">
    <location>
        <begin position="381"/>
        <end position="439"/>
    </location>
</feature>
<feature type="compositionally biased region" description="Polar residues" evidence="12">
    <location>
        <begin position="294"/>
        <end position="313"/>
    </location>
</feature>
<dbReference type="Proteomes" id="UP000502823">
    <property type="component" value="Unassembled WGS sequence"/>
</dbReference>
<feature type="transmembrane region" description="Helical" evidence="13">
    <location>
        <begin position="221"/>
        <end position="241"/>
    </location>
</feature>
<keyword evidence="4 11" id="KW-0812">Transmembrane</keyword>
<evidence type="ECO:0000256" key="2">
    <source>
        <dbReference type="ARBA" id="ARBA00010663"/>
    </source>
</evidence>
<dbReference type="GO" id="GO:0004993">
    <property type="term" value="F:G protein-coupled serotonin receptor activity"/>
    <property type="evidence" value="ECO:0007669"/>
    <property type="project" value="TreeGrafter"/>
</dbReference>
<evidence type="ECO:0000313" key="16">
    <source>
        <dbReference type="Proteomes" id="UP000502823"/>
    </source>
</evidence>
<keyword evidence="6 11" id="KW-0297">G-protein coupled receptor</keyword>
<dbReference type="GO" id="GO:0005886">
    <property type="term" value="C:plasma membrane"/>
    <property type="evidence" value="ECO:0007669"/>
    <property type="project" value="UniProtKB-SubCell"/>
</dbReference>
<accession>A0A6L2PSP7</accession>
<dbReference type="GO" id="GO:0007187">
    <property type="term" value="P:G protein-coupled receptor signaling pathway, coupled to cyclic nucleotide second messenger"/>
    <property type="evidence" value="ECO:0007669"/>
    <property type="project" value="TreeGrafter"/>
</dbReference>
<keyword evidence="8" id="KW-1015">Disulfide bond</keyword>
<dbReference type="InterPro" id="IPR000276">
    <property type="entry name" value="GPCR_Rhodpsn"/>
</dbReference>
<reference evidence="16" key="1">
    <citation type="submission" date="2020-01" db="EMBL/GenBank/DDBJ databases">
        <title>Draft genome sequence of the Termite Coptotermes fromosanus.</title>
        <authorList>
            <person name="Itakura S."/>
            <person name="Yosikawa Y."/>
            <person name="Umezawa K."/>
        </authorList>
    </citation>
    <scope>NUCLEOTIDE SEQUENCE [LARGE SCALE GENOMIC DNA]</scope>
</reference>
<evidence type="ECO:0000259" key="14">
    <source>
        <dbReference type="PROSITE" id="PS50262"/>
    </source>
</evidence>
<evidence type="ECO:0000256" key="8">
    <source>
        <dbReference type="ARBA" id="ARBA00023157"/>
    </source>
</evidence>
<feature type="compositionally biased region" description="Polar residues" evidence="12">
    <location>
        <begin position="517"/>
        <end position="526"/>
    </location>
</feature>
<feature type="transmembrane region" description="Helical" evidence="13">
    <location>
        <begin position="134"/>
        <end position="156"/>
    </location>
</feature>
<evidence type="ECO:0000256" key="1">
    <source>
        <dbReference type="ARBA" id="ARBA00004651"/>
    </source>
</evidence>
<feature type="compositionally biased region" description="Low complexity" evidence="12">
    <location>
        <begin position="483"/>
        <end position="492"/>
    </location>
</feature>
<dbReference type="SUPFAM" id="SSF81321">
    <property type="entry name" value="Family A G protein-coupled receptor-like"/>
    <property type="match status" value="2"/>
</dbReference>
<dbReference type="InParanoid" id="A0A6L2PSP7"/>
<dbReference type="GO" id="GO:0007210">
    <property type="term" value="P:serotonin receptor signaling pathway"/>
    <property type="evidence" value="ECO:0007669"/>
    <property type="project" value="TreeGrafter"/>
</dbReference>
<feature type="transmembrane region" description="Helical" evidence="13">
    <location>
        <begin position="816"/>
        <end position="835"/>
    </location>
</feature>
<feature type="compositionally biased region" description="Basic residues" evidence="12">
    <location>
        <begin position="427"/>
        <end position="438"/>
    </location>
</feature>
<dbReference type="EMBL" id="BLKM01011744">
    <property type="protein sequence ID" value="GFG34192.1"/>
    <property type="molecule type" value="Genomic_DNA"/>
</dbReference>
<dbReference type="GO" id="GO:0030594">
    <property type="term" value="F:neurotransmitter receptor activity"/>
    <property type="evidence" value="ECO:0007669"/>
    <property type="project" value="TreeGrafter"/>
</dbReference>
<dbReference type="SMART" id="SM01381">
    <property type="entry name" value="7TM_GPCR_Srsx"/>
    <property type="match status" value="1"/>
</dbReference>
<proteinExistence type="inferred from homology"/>
<dbReference type="AlphaFoldDB" id="A0A6L2PSP7"/>
<evidence type="ECO:0000256" key="13">
    <source>
        <dbReference type="SAM" id="Phobius"/>
    </source>
</evidence>
<feature type="transmembrane region" description="Helical" evidence="13">
    <location>
        <begin position="855"/>
        <end position="874"/>
    </location>
</feature>
<feature type="region of interest" description="Disordered" evidence="12">
    <location>
        <begin position="470"/>
        <end position="558"/>
    </location>
</feature>
<dbReference type="GO" id="GO:0030425">
    <property type="term" value="C:dendrite"/>
    <property type="evidence" value="ECO:0007669"/>
    <property type="project" value="TreeGrafter"/>
</dbReference>
<keyword evidence="10 11" id="KW-0807">Transducer</keyword>
<evidence type="ECO:0000256" key="5">
    <source>
        <dbReference type="ARBA" id="ARBA00022989"/>
    </source>
</evidence>
<dbReference type="PANTHER" id="PTHR24247">
    <property type="entry name" value="5-HYDROXYTRYPTAMINE RECEPTOR"/>
    <property type="match status" value="1"/>
</dbReference>
<feature type="domain" description="G-protein coupled receptors family 1 profile" evidence="14">
    <location>
        <begin position="77"/>
        <end position="871"/>
    </location>
</feature>
<evidence type="ECO:0000256" key="7">
    <source>
        <dbReference type="ARBA" id="ARBA00023136"/>
    </source>
</evidence>
<feature type="compositionally biased region" description="Low complexity" evidence="12">
    <location>
        <begin position="398"/>
        <end position="420"/>
    </location>
</feature>
<feature type="region of interest" description="Disordered" evidence="12">
    <location>
        <begin position="609"/>
        <end position="646"/>
    </location>
</feature>
<sequence>MIEAFFYNTVSSDYYTDPDAIPVRSSSVNVTGASVYTVDQCVNGSANACDVSAEDVTNINNWWALLALALVLGTAGGNILVCLAITWERRLQNVTNYFLMSLAITDLMVAVLVMPLGILTLVRGFFPLPSIYCLAWICLDVLFCTASIMHLCTISVDRYLSLRYPMKFGRNKTRRRVTLKIVFVWLLSIAMSLPLCLMYSQDHDSVLVDGTCQIPDPLYKLIGSIVCFYIPLGVMLLTYALTVRLLAVQQQNLGGGGAGWSSGWLGPGTPSLGMERRSTWRRLLLSAADKRPATPSSTPQHLNQLTHSAGSTDTDLTALDTHELWLPDSSIPDPTPSTMAALHHFGAEMLRLSRGLESVAAAAAIGLSTPPTHRLPMQQDMAAQRRGVPVHRSVSGRSSAPESLASSQSSLHHPLHQNSSGSSSPYRGHRISRRRRSSTFHETLSFREYSIRDDEQSPYRNWREFTRKRGSSFHEERRRNRNASESSAVSEESGSDHMSSLLTIKDIQQRTKDSASEDQTSNNTDPLLNKGKDDENDSNFERDVRNQLTPIRKKSSVSFPLPPPCTCPYFGEASSQNKGKNVPSLKSEVVIVSTWEDEKLKQRHLGVSSTSNRADAEESYLKVETTSVGSGGGVSPVSNLPSPSSRRGTLFTNILRARQSSGGTSPVSSVDGNLGSNSMVVTWDSNSASSRVHRRGSSFGGGASNSVRTALLTGNSVCSAQSNHGNNRGSPLRRAATLRHHNGTSTKPSKSIKADNTSTPCLLMRYGSGRGASNTTSISSRTGTIRSHHSRNSSVISRHSSRHGRIIRLEQKATKVLGVVFFTFVILWAPFFVLNLVPTVCADCERNIDHGVFDFVTWLGYASSMVNPIFYTIFNKVFRQAFKKVLLCRYRNRNWRPPR</sequence>
<keyword evidence="3" id="KW-1003">Cell membrane</keyword>
<gene>
    <name evidence="15" type="ORF">Cfor_08169</name>
</gene>
<dbReference type="Gene3D" id="1.20.1070.10">
    <property type="entry name" value="Rhodopsin 7-helix transmembrane proteins"/>
    <property type="match status" value="2"/>
</dbReference>
<evidence type="ECO:0000256" key="12">
    <source>
        <dbReference type="SAM" id="MobiDB-lite"/>
    </source>
</evidence>
<keyword evidence="5 13" id="KW-1133">Transmembrane helix</keyword>
<keyword evidence="9 11" id="KW-0675">Receptor</keyword>
<feature type="transmembrane region" description="Helical" evidence="13">
    <location>
        <begin position="177"/>
        <end position="201"/>
    </location>
</feature>
<dbReference type="PRINTS" id="PR00237">
    <property type="entry name" value="GPCRRHODOPSN"/>
</dbReference>
<keyword evidence="16" id="KW-1185">Reference proteome</keyword>
<comment type="similarity">
    <text evidence="2 11">Belongs to the G-protein coupled receptor 1 family.</text>
</comment>
<dbReference type="GO" id="GO:0045202">
    <property type="term" value="C:synapse"/>
    <property type="evidence" value="ECO:0007669"/>
    <property type="project" value="GOC"/>
</dbReference>
<feature type="compositionally biased region" description="Low complexity" evidence="12">
    <location>
        <begin position="635"/>
        <end position="645"/>
    </location>
</feature>
<feature type="transmembrane region" description="Helical" evidence="13">
    <location>
        <begin position="97"/>
        <end position="122"/>
    </location>
</feature>
<feature type="region of interest" description="Disordered" evidence="12">
    <location>
        <begin position="657"/>
        <end position="676"/>
    </location>
</feature>
<dbReference type="InterPro" id="IPR017452">
    <property type="entry name" value="GPCR_Rhodpsn_7TM"/>
</dbReference>
<evidence type="ECO:0000313" key="15">
    <source>
        <dbReference type="EMBL" id="GFG34192.1"/>
    </source>
</evidence>
<feature type="compositionally biased region" description="Low complexity" evidence="12">
    <location>
        <begin position="775"/>
        <end position="785"/>
    </location>
</feature>
<feature type="region of interest" description="Disordered" evidence="12">
    <location>
        <begin position="289"/>
        <end position="313"/>
    </location>
</feature>
<feature type="region of interest" description="Disordered" evidence="12">
    <location>
        <begin position="685"/>
        <end position="704"/>
    </location>
</feature>
<dbReference type="GO" id="GO:0007268">
    <property type="term" value="P:chemical synaptic transmission"/>
    <property type="evidence" value="ECO:0007669"/>
    <property type="project" value="TreeGrafter"/>
</dbReference>
<evidence type="ECO:0000256" key="4">
    <source>
        <dbReference type="ARBA" id="ARBA00022692"/>
    </source>
</evidence>
<dbReference type="Pfam" id="PF00001">
    <property type="entry name" value="7tm_1"/>
    <property type="match status" value="2"/>
</dbReference>
<comment type="subcellular location">
    <subcellularLocation>
        <location evidence="1">Cell membrane</location>
        <topology evidence="1">Multi-pass membrane protein</topology>
    </subcellularLocation>
</comment>
<evidence type="ECO:0000256" key="10">
    <source>
        <dbReference type="ARBA" id="ARBA00023224"/>
    </source>
</evidence>
<evidence type="ECO:0000256" key="11">
    <source>
        <dbReference type="RuleBase" id="RU000688"/>
    </source>
</evidence>
<dbReference type="PANTHER" id="PTHR24247:SF222">
    <property type="entry name" value="5-HYDROXYTRYPTAMINE (SEROTONIN) RECEPTOR 2B, ISOFORM E"/>
    <property type="match status" value="1"/>
</dbReference>
<dbReference type="FunFam" id="1.20.1070.10:FF:000523">
    <property type="entry name" value="5-hydroxytryptamine receptor 2B"/>
    <property type="match status" value="1"/>
</dbReference>
<dbReference type="PROSITE" id="PS00237">
    <property type="entry name" value="G_PROTEIN_RECEP_F1_1"/>
    <property type="match status" value="1"/>
</dbReference>
<dbReference type="FunCoup" id="A0A6L2PSP7">
    <property type="interactions" value="145"/>
</dbReference>
<dbReference type="OrthoDB" id="10034726at2759"/>
<feature type="region of interest" description="Disordered" evidence="12">
    <location>
        <begin position="770"/>
        <end position="797"/>
    </location>
</feature>
<evidence type="ECO:0000256" key="3">
    <source>
        <dbReference type="ARBA" id="ARBA00022475"/>
    </source>
</evidence>
<keyword evidence="7 13" id="KW-0472">Membrane</keyword>
<feature type="transmembrane region" description="Helical" evidence="13">
    <location>
        <begin position="62"/>
        <end position="85"/>
    </location>
</feature>
<protein>
    <recommendedName>
        <fullName evidence="14">G-protein coupled receptors family 1 profile domain-containing protein</fullName>
    </recommendedName>
</protein>
<evidence type="ECO:0000256" key="9">
    <source>
        <dbReference type="ARBA" id="ARBA00023170"/>
    </source>
</evidence>
<dbReference type="PROSITE" id="PS50262">
    <property type="entry name" value="G_PROTEIN_RECEP_F1_2"/>
    <property type="match status" value="1"/>
</dbReference>
<evidence type="ECO:0000256" key="6">
    <source>
        <dbReference type="ARBA" id="ARBA00023040"/>
    </source>
</evidence>
<comment type="caution">
    <text evidence="15">The sequence shown here is derived from an EMBL/GenBank/DDBJ whole genome shotgun (WGS) entry which is preliminary data.</text>
</comment>
<name>A0A6L2PSP7_COPFO</name>